<protein>
    <submittedName>
        <fullName evidence="4">RNA polymerase subunit sigma-24</fullName>
    </submittedName>
</protein>
<organism evidence="4 5">
    <name type="scientific">Paremcibacter congregatus</name>
    <dbReference type="NCBI Taxonomy" id="2043170"/>
    <lineage>
        <taxon>Bacteria</taxon>
        <taxon>Pseudomonadati</taxon>
        <taxon>Pseudomonadota</taxon>
        <taxon>Alphaproteobacteria</taxon>
        <taxon>Emcibacterales</taxon>
        <taxon>Emcibacteraceae</taxon>
        <taxon>Paremcibacter</taxon>
    </lineage>
</organism>
<evidence type="ECO:0000259" key="1">
    <source>
        <dbReference type="Pfam" id="PF04542"/>
    </source>
</evidence>
<feature type="domain" description="RNA polymerase sigma factor 70 region 4 type 2" evidence="2">
    <location>
        <begin position="116"/>
        <end position="167"/>
    </location>
</feature>
<dbReference type="InterPro" id="IPR013325">
    <property type="entry name" value="RNA_pol_sigma_r2"/>
</dbReference>
<dbReference type="InterPro" id="IPR046531">
    <property type="entry name" value="DUF6596"/>
</dbReference>
<evidence type="ECO:0000259" key="3">
    <source>
        <dbReference type="Pfam" id="PF20239"/>
    </source>
</evidence>
<dbReference type="InterPro" id="IPR007627">
    <property type="entry name" value="RNA_pol_sigma70_r2"/>
</dbReference>
<reference evidence="4 5" key="1">
    <citation type="submission" date="2017-10" db="EMBL/GenBank/DDBJ databases">
        <title>Frigbacter circumglobatus gen. nov. sp. nov., isolated from sediment cultured in situ.</title>
        <authorList>
            <person name="Zhao Z."/>
        </authorList>
    </citation>
    <scope>NUCLEOTIDE SEQUENCE [LARGE SCALE GENOMIC DNA]</scope>
    <source>
        <strain evidence="4 5">ZYL</strain>
    </source>
</reference>
<name>A0A2G4YP76_9PROT</name>
<dbReference type="Pfam" id="PF08281">
    <property type="entry name" value="Sigma70_r4_2"/>
    <property type="match status" value="1"/>
</dbReference>
<evidence type="ECO:0000259" key="2">
    <source>
        <dbReference type="Pfam" id="PF08281"/>
    </source>
</evidence>
<accession>A0A2G4YP76</accession>
<evidence type="ECO:0000313" key="4">
    <source>
        <dbReference type="EMBL" id="PHZ84129.1"/>
    </source>
</evidence>
<dbReference type="InterPro" id="IPR013249">
    <property type="entry name" value="RNA_pol_sigma70_r4_t2"/>
</dbReference>
<dbReference type="SUPFAM" id="SSF88946">
    <property type="entry name" value="Sigma2 domain of RNA polymerase sigma factors"/>
    <property type="match status" value="1"/>
</dbReference>
<evidence type="ECO:0000313" key="5">
    <source>
        <dbReference type="Proteomes" id="UP000229730"/>
    </source>
</evidence>
<dbReference type="EMBL" id="PDEM01000025">
    <property type="protein sequence ID" value="PHZ84129.1"/>
    <property type="molecule type" value="Genomic_DNA"/>
</dbReference>
<proteinExistence type="predicted"/>
<dbReference type="RefSeq" id="WP_099473982.1">
    <property type="nucleotide sequence ID" value="NZ_CP041025.1"/>
</dbReference>
<dbReference type="Gene3D" id="1.10.1740.10">
    <property type="match status" value="1"/>
</dbReference>
<dbReference type="Pfam" id="PF04542">
    <property type="entry name" value="Sigma70_r2"/>
    <property type="match status" value="1"/>
</dbReference>
<dbReference type="OrthoDB" id="9780299at2"/>
<keyword evidence="5" id="KW-1185">Reference proteome</keyword>
<sequence>MAPPLRFDVALQAIVKETWGSLLSGLIRRCGDFQLAEDSLQDAVETALTRWRETGLPDHPQAWLYKVAWRKALDRMRRDQNFHKKQAEVQFLLEQEQTAELGESDYDIPDERLRLIFTCCHPALDRKVSVALTLQLVGGLTTAEIARAYLVKPETMAQRLVRGKRKIRTTAIAYEIPSAADFADRLSAVLAVLYLIFNEGYAASFGAEPIRKDLCLEAIRLARILCLLCPTALEAHGLLALMLLHDSRRPARYDCHGAFIPLEDQDRTVWLKDQSEEGRRLVRRILAHGARRGEAAGVYQLQAAISAVHSDAMRAEETNWREISLIYELLYRLKPTPVIALNRLVARSYVEPLPFILEQLQALAFGLENYQAFYAVEADFHRRLGQRQAARTSYLKAIELSANEAEQAFLTARMQAL</sequence>
<dbReference type="GO" id="GO:0006352">
    <property type="term" value="P:DNA-templated transcription initiation"/>
    <property type="evidence" value="ECO:0007669"/>
    <property type="project" value="InterPro"/>
</dbReference>
<dbReference type="PANTHER" id="PTHR47756:SF2">
    <property type="entry name" value="BLL6612 PROTEIN"/>
    <property type="match status" value="1"/>
</dbReference>
<feature type="domain" description="DUF6596" evidence="3">
    <location>
        <begin position="185"/>
        <end position="284"/>
    </location>
</feature>
<dbReference type="GO" id="GO:0003677">
    <property type="term" value="F:DNA binding"/>
    <property type="evidence" value="ECO:0007669"/>
    <property type="project" value="InterPro"/>
</dbReference>
<comment type="caution">
    <text evidence="4">The sequence shown here is derived from an EMBL/GenBank/DDBJ whole genome shotgun (WGS) entry which is preliminary data.</text>
</comment>
<dbReference type="Proteomes" id="UP000229730">
    <property type="component" value="Unassembled WGS sequence"/>
</dbReference>
<dbReference type="SUPFAM" id="SSF88659">
    <property type="entry name" value="Sigma3 and sigma4 domains of RNA polymerase sigma factors"/>
    <property type="match status" value="1"/>
</dbReference>
<dbReference type="InterPro" id="IPR013324">
    <property type="entry name" value="RNA_pol_sigma_r3/r4-like"/>
</dbReference>
<feature type="domain" description="RNA polymerase sigma-70 region 2" evidence="1">
    <location>
        <begin position="26"/>
        <end position="80"/>
    </location>
</feature>
<dbReference type="AlphaFoldDB" id="A0A2G4YP76"/>
<gene>
    <name evidence="4" type="ORF">CRD36_13095</name>
</gene>
<dbReference type="GO" id="GO:0016987">
    <property type="term" value="F:sigma factor activity"/>
    <property type="evidence" value="ECO:0007669"/>
    <property type="project" value="InterPro"/>
</dbReference>
<dbReference type="PANTHER" id="PTHR47756">
    <property type="entry name" value="BLL6612 PROTEIN-RELATED"/>
    <property type="match status" value="1"/>
</dbReference>
<dbReference type="InParanoid" id="A0A2G4YP76"/>
<dbReference type="Pfam" id="PF20239">
    <property type="entry name" value="DUF6596"/>
    <property type="match status" value="1"/>
</dbReference>